<keyword evidence="5" id="KW-1185">Reference proteome</keyword>
<sequence length="166" mass="18988">MKRLLLPLMLGTLLFNGAARADDHLWARSLPDYSQGYDETRDPAKDLAAATTRAQQEGKKVLLLVGGEWCSWCQEMNRFLDREPDLASQLNRTFVVVKVNVSEQNKNESFLKAYPEYLGVPHFYVLDARGKLLESFNTGLLEKEKSYDEAKFGKFIAFFQRQEVSS</sequence>
<evidence type="ECO:0000256" key="2">
    <source>
        <dbReference type="SAM" id="SignalP"/>
    </source>
</evidence>
<evidence type="ECO:0000313" key="5">
    <source>
        <dbReference type="Proteomes" id="UP000666661"/>
    </source>
</evidence>
<evidence type="ECO:0000259" key="3">
    <source>
        <dbReference type="PROSITE" id="PS51352"/>
    </source>
</evidence>
<dbReference type="InterPro" id="IPR051099">
    <property type="entry name" value="AGR/TXD"/>
</dbReference>
<dbReference type="RefSeq" id="WP_209792751.1">
    <property type="nucleotide sequence ID" value="NZ_JAGIQF010000001.1"/>
</dbReference>
<feature type="domain" description="Thioredoxin" evidence="3">
    <location>
        <begin position="24"/>
        <end position="161"/>
    </location>
</feature>
<dbReference type="PANTHER" id="PTHR15337">
    <property type="entry name" value="ANTERIOR GRADIENT PROTEIN-RELATED"/>
    <property type="match status" value="1"/>
</dbReference>
<gene>
    <name evidence="4" type="ORF">J8I01_04825</name>
</gene>
<proteinExistence type="predicted"/>
<dbReference type="SUPFAM" id="SSF52833">
    <property type="entry name" value="Thioredoxin-like"/>
    <property type="match status" value="1"/>
</dbReference>
<comment type="caution">
    <text evidence="4">The sequence shown here is derived from an EMBL/GenBank/DDBJ whole genome shotgun (WGS) entry which is preliminary data.</text>
</comment>
<dbReference type="PANTHER" id="PTHR15337:SF11">
    <property type="entry name" value="THIOREDOXIN DOMAIN-CONTAINING PROTEIN"/>
    <property type="match status" value="1"/>
</dbReference>
<dbReference type="InterPro" id="IPR013766">
    <property type="entry name" value="Thioredoxin_domain"/>
</dbReference>
<dbReference type="Gene3D" id="3.40.30.10">
    <property type="entry name" value="Glutaredoxin"/>
    <property type="match status" value="1"/>
</dbReference>
<evidence type="ECO:0000256" key="1">
    <source>
        <dbReference type="ARBA" id="ARBA00022729"/>
    </source>
</evidence>
<dbReference type="EMBL" id="JAGIQF010000001">
    <property type="protein sequence ID" value="MBP0601842.1"/>
    <property type="molecule type" value="Genomic_DNA"/>
</dbReference>
<keyword evidence="1 2" id="KW-0732">Signal</keyword>
<reference evidence="4 5" key="1">
    <citation type="submission" date="2021-03" db="EMBL/GenBank/DDBJ databases">
        <title>Plant growth promoting bacteria isolated from wild legumes nodules and trapping Phaseolus vulgaris L. nodules in the center and southern Mexico.</title>
        <authorList>
            <person name="Estrada P."/>
        </authorList>
    </citation>
    <scope>NUCLEOTIDE SEQUENCE [LARGE SCALE GENOMIC DNA]</scope>
    <source>
        <strain evidence="4 5">MaGu-431</strain>
    </source>
</reference>
<evidence type="ECO:0000313" key="4">
    <source>
        <dbReference type="EMBL" id="MBP0601842.1"/>
    </source>
</evidence>
<dbReference type="Pfam" id="PF13899">
    <property type="entry name" value="Thioredoxin_7"/>
    <property type="match status" value="1"/>
</dbReference>
<accession>A0ABS4B2Y3</accession>
<dbReference type="Proteomes" id="UP000666661">
    <property type="component" value="Unassembled WGS sequence"/>
</dbReference>
<feature type="chain" id="PRO_5045992476" evidence="2">
    <location>
        <begin position="22"/>
        <end position="166"/>
    </location>
</feature>
<name>A0ABS4B2Y3_9GAMM</name>
<dbReference type="InterPro" id="IPR036249">
    <property type="entry name" value="Thioredoxin-like_sf"/>
</dbReference>
<protein>
    <submittedName>
        <fullName evidence="4">Thioredoxin family protein</fullName>
    </submittedName>
</protein>
<organism evidence="4 5">
    <name type="scientific">Aeromonas sanarellii</name>
    <dbReference type="NCBI Taxonomy" id="633415"/>
    <lineage>
        <taxon>Bacteria</taxon>
        <taxon>Pseudomonadati</taxon>
        <taxon>Pseudomonadota</taxon>
        <taxon>Gammaproteobacteria</taxon>
        <taxon>Aeromonadales</taxon>
        <taxon>Aeromonadaceae</taxon>
        <taxon>Aeromonas</taxon>
    </lineage>
</organism>
<feature type="signal peptide" evidence="2">
    <location>
        <begin position="1"/>
        <end position="21"/>
    </location>
</feature>
<dbReference type="PROSITE" id="PS51352">
    <property type="entry name" value="THIOREDOXIN_2"/>
    <property type="match status" value="1"/>
</dbReference>